<evidence type="ECO:0000259" key="5">
    <source>
        <dbReference type="Pfam" id="PF01212"/>
    </source>
</evidence>
<dbReference type="CDD" id="cd06502">
    <property type="entry name" value="TA_like"/>
    <property type="match status" value="1"/>
</dbReference>
<keyword evidence="7" id="KW-1185">Reference proteome</keyword>
<dbReference type="EC" id="4.1.2.48" evidence="4"/>
<comment type="similarity">
    <text evidence="2 4">Belongs to the threonine aldolase family.</text>
</comment>
<comment type="catalytic activity">
    <reaction evidence="4">
        <text>L-threonine = acetaldehyde + glycine</text>
        <dbReference type="Rhea" id="RHEA:19625"/>
        <dbReference type="ChEBI" id="CHEBI:15343"/>
        <dbReference type="ChEBI" id="CHEBI:57305"/>
        <dbReference type="ChEBI" id="CHEBI:57926"/>
        <dbReference type="EC" id="4.1.2.48"/>
    </reaction>
</comment>
<dbReference type="EMBL" id="CP092109">
    <property type="protein sequence ID" value="UWZ80843.1"/>
    <property type="molecule type" value="Genomic_DNA"/>
</dbReference>
<dbReference type="InterPro" id="IPR015422">
    <property type="entry name" value="PyrdxlP-dep_Trfase_small"/>
</dbReference>
<dbReference type="SUPFAM" id="SSF53383">
    <property type="entry name" value="PLP-dependent transferases"/>
    <property type="match status" value="1"/>
</dbReference>
<name>A0ABY5ZQG3_9BACT</name>
<protein>
    <recommendedName>
        <fullName evidence="4">L-threonine aldolase</fullName>
        <ecNumber evidence="4">4.1.2.48</ecNumber>
    </recommendedName>
</protein>
<dbReference type="Gene3D" id="3.40.640.10">
    <property type="entry name" value="Type I PLP-dependent aspartate aminotransferase-like (Major domain)"/>
    <property type="match status" value="1"/>
</dbReference>
<dbReference type="PIRSF" id="PIRSF038940">
    <property type="entry name" value="Low_specificity_LTA"/>
    <property type="match status" value="1"/>
</dbReference>
<dbReference type="InterPro" id="IPR015424">
    <property type="entry name" value="PyrdxlP-dep_Trfase"/>
</dbReference>
<dbReference type="InterPro" id="IPR001597">
    <property type="entry name" value="ArAA_b-elim_lyase/Thr_aldolase"/>
</dbReference>
<dbReference type="Proteomes" id="UP001060414">
    <property type="component" value="Chromosome"/>
</dbReference>
<evidence type="ECO:0000256" key="2">
    <source>
        <dbReference type="ARBA" id="ARBA00006966"/>
    </source>
</evidence>
<evidence type="ECO:0000313" key="7">
    <source>
        <dbReference type="Proteomes" id="UP001060414"/>
    </source>
</evidence>
<dbReference type="PANTHER" id="PTHR48097">
    <property type="entry name" value="L-THREONINE ALDOLASE-RELATED"/>
    <property type="match status" value="1"/>
</dbReference>
<comment type="catalytic activity">
    <reaction evidence="4">
        <text>L-allo-threonine = acetaldehyde + glycine</text>
        <dbReference type="Rhea" id="RHEA:26209"/>
        <dbReference type="ChEBI" id="CHEBI:15343"/>
        <dbReference type="ChEBI" id="CHEBI:57305"/>
        <dbReference type="ChEBI" id="CHEBI:58585"/>
        <dbReference type="EC" id="4.1.2.48"/>
    </reaction>
</comment>
<dbReference type="RefSeq" id="WP_260749210.1">
    <property type="nucleotide sequence ID" value="NZ_CP092109.1"/>
</dbReference>
<gene>
    <name evidence="6" type="ORF">L9S41_05425</name>
</gene>
<evidence type="ECO:0000256" key="3">
    <source>
        <dbReference type="ARBA" id="ARBA00022898"/>
    </source>
</evidence>
<comment type="cofactor">
    <cofactor evidence="1 4">
        <name>pyridoxal 5'-phosphate</name>
        <dbReference type="ChEBI" id="CHEBI:597326"/>
    </cofactor>
</comment>
<reference evidence="6" key="1">
    <citation type="journal article" date="2022" name="Environ. Microbiol.">
        <title>Geoalkalibacter halelectricus SAP #1 sp. nov. possessing extracellular electron transfer and mineral#reducing capabilities from a haloalkaline environment.</title>
        <authorList>
            <person name="Yadav S."/>
            <person name="Singh R."/>
            <person name="Sundharam S.S."/>
            <person name="Chaudhary S."/>
            <person name="Krishnamurthi S."/>
            <person name="Patil S.A."/>
        </authorList>
    </citation>
    <scope>NUCLEOTIDE SEQUENCE</scope>
    <source>
        <strain evidence="6">SAP-1</strain>
    </source>
</reference>
<keyword evidence="4" id="KW-0456">Lyase</keyword>
<proteinExistence type="inferred from homology"/>
<accession>A0ABY5ZQG3</accession>
<dbReference type="PANTHER" id="PTHR48097:SF5">
    <property type="entry name" value="LOW SPECIFICITY L-THREONINE ALDOLASE"/>
    <property type="match status" value="1"/>
</dbReference>
<feature type="domain" description="Aromatic amino acid beta-eliminating lyase/threonine aldolase" evidence="5">
    <location>
        <begin position="14"/>
        <end position="302"/>
    </location>
</feature>
<dbReference type="Pfam" id="PF01212">
    <property type="entry name" value="Beta_elim_lyase"/>
    <property type="match status" value="1"/>
</dbReference>
<dbReference type="Gene3D" id="3.90.1150.10">
    <property type="entry name" value="Aspartate Aminotransferase, domain 1"/>
    <property type="match status" value="1"/>
</dbReference>
<evidence type="ECO:0000256" key="1">
    <source>
        <dbReference type="ARBA" id="ARBA00001933"/>
    </source>
</evidence>
<dbReference type="InterPro" id="IPR026273">
    <property type="entry name" value="Low_specificity_L-TA_bact"/>
</dbReference>
<organism evidence="6 7">
    <name type="scientific">Geoalkalibacter halelectricus</name>
    <dbReference type="NCBI Taxonomy" id="2847045"/>
    <lineage>
        <taxon>Bacteria</taxon>
        <taxon>Pseudomonadati</taxon>
        <taxon>Thermodesulfobacteriota</taxon>
        <taxon>Desulfuromonadia</taxon>
        <taxon>Desulfuromonadales</taxon>
        <taxon>Geoalkalibacteraceae</taxon>
        <taxon>Geoalkalibacter</taxon>
    </lineage>
</organism>
<dbReference type="InterPro" id="IPR015421">
    <property type="entry name" value="PyrdxlP-dep_Trfase_major"/>
</dbReference>
<comment type="function">
    <text evidence="4">Catalyzes the cleavage of L-allo-threonine and L-threonine to glycine and acetaldehyde.</text>
</comment>
<sequence length="363" mass="39345">MMNPLPAPVARKNQFASDNYSGICPQAWQAMAAANQGWADAYGNDPWTEQACDLVREFFETDCQVFFVFNGTAANSLALAALCHSYHSVICHESSHVETDECGAAEFFSNGTKILLVPGAGGKVDLEAVAHTVGRRSDIHYPKPKVLSITQATELGTVYSESELCAVGDLARRLGLRLHMDGARFANALASLNAAPADLSWRAGVDVLTLGGTKNGMAVGEAVVFFNRELALEFDYRCKQAGQLASKMRFLAAPWIGLLQSGAYLDNAAHANRCAALLEREISAIPGISLCHPRQANAVFVSMPPALSEALQARGWHFYTFIGSGHARFMCSWNTEERDVRALANDLRDLAAHLPHRHPAAKN</sequence>
<evidence type="ECO:0000256" key="4">
    <source>
        <dbReference type="PIRNR" id="PIRNR038940"/>
    </source>
</evidence>
<evidence type="ECO:0000313" key="6">
    <source>
        <dbReference type="EMBL" id="UWZ80843.1"/>
    </source>
</evidence>
<keyword evidence="3 4" id="KW-0663">Pyridoxal phosphate</keyword>